<protein>
    <submittedName>
        <fullName evidence="4">Uncharacterized protein</fullName>
    </submittedName>
</protein>
<keyword evidence="2" id="KW-0560">Oxidoreductase</keyword>
<evidence type="ECO:0000256" key="3">
    <source>
        <dbReference type="SAM" id="MobiDB-lite"/>
    </source>
</evidence>
<dbReference type="PANTHER" id="PTHR44169">
    <property type="entry name" value="NADPH-DEPENDENT 1-ACYLDIHYDROXYACETONE PHOSPHATE REDUCTASE"/>
    <property type="match status" value="1"/>
</dbReference>
<dbReference type="PANTHER" id="PTHR44169:SF6">
    <property type="entry name" value="NADPH-DEPENDENT 1-ACYLDIHYDROXYACETONE PHOSPHATE REDUCTASE"/>
    <property type="match status" value="1"/>
</dbReference>
<evidence type="ECO:0000313" key="4">
    <source>
        <dbReference type="EMBL" id="TFY60874.1"/>
    </source>
</evidence>
<accession>A0A4Y9YEA1</accession>
<dbReference type="Proteomes" id="UP000298327">
    <property type="component" value="Unassembled WGS sequence"/>
</dbReference>
<evidence type="ECO:0000256" key="2">
    <source>
        <dbReference type="ARBA" id="ARBA00023002"/>
    </source>
</evidence>
<evidence type="ECO:0000313" key="5">
    <source>
        <dbReference type="Proteomes" id="UP000298327"/>
    </source>
</evidence>
<dbReference type="CDD" id="cd05374">
    <property type="entry name" value="17beta-HSD-like_SDR_c"/>
    <property type="match status" value="1"/>
</dbReference>
<sequence length="565" mass="61829">MHKTAPGKPFALLHAAKAGQVTHQTTCLSHRDVWTRDACMYSQTTNSAFDWLANVVSTCHRVQVVLRFDLLRLTSTPFNQSKGAATRNRARIVSVTLKSSLQENRKARTIKGAVLENAQKLILDSPRRRCAPQLMPEQDDVLTLVGNVWTLDDTVVTATPGADGEGGSRAGDPATSSTEIGLWLWLYGMGRVREPLACVHRVPRDITVSLAVVRRDRARAGCALAVFPASWLRLAPELNGPTAGRAPQADRGGRSHWGSRPGVRPPSSPRAIQPNGTLTLAMPEKKIVLVTGCSQGGIGFALCEKLGAHGFTVYCTARSLDSMKDLDHPNFTKLTLDVTDDVQVGSVVSTIIAAEGHIDFLINNAGVLAPGPVIDWTAEEMKAVFDANVFSILRLCRAVIPHMAKRKQGTIVNMGSVVGEFPTPWTGIYDASKAAVRIMSEVLSLECRLFNIHVMLIVPGAVQSNIIRKQDNYELPLNSIYGAFFHNIRQRLEASRGPDAIPTDALAEVIISKALRHNPPAYILTGGKAGMFRVFAFLPRSWYLSIIWNMFSKPEEKSKRLDDTF</sequence>
<dbReference type="GO" id="GO:0005783">
    <property type="term" value="C:endoplasmic reticulum"/>
    <property type="evidence" value="ECO:0007669"/>
    <property type="project" value="TreeGrafter"/>
</dbReference>
<dbReference type="STRING" id="205917.A0A4Y9YEA1"/>
<reference evidence="4 5" key="1">
    <citation type="submission" date="2019-02" db="EMBL/GenBank/DDBJ databases">
        <title>Genome sequencing of the rare red list fungi Dentipellis fragilis.</title>
        <authorList>
            <person name="Buettner E."/>
            <person name="Kellner H."/>
        </authorList>
    </citation>
    <scope>NUCLEOTIDE SEQUENCE [LARGE SCALE GENOMIC DNA]</scope>
    <source>
        <strain evidence="4 5">DSM 105465</strain>
    </source>
</reference>
<dbReference type="AlphaFoldDB" id="A0A4Y9YEA1"/>
<comment type="similarity">
    <text evidence="1">Belongs to the short-chain dehydrogenases/reductases (SDR) family.</text>
</comment>
<dbReference type="PRINTS" id="PR00080">
    <property type="entry name" value="SDRFAMILY"/>
</dbReference>
<dbReference type="EMBL" id="SEOQ01000539">
    <property type="protein sequence ID" value="TFY60874.1"/>
    <property type="molecule type" value="Genomic_DNA"/>
</dbReference>
<dbReference type="Pfam" id="PF00106">
    <property type="entry name" value="adh_short"/>
    <property type="match status" value="1"/>
</dbReference>
<dbReference type="GO" id="GO:0016491">
    <property type="term" value="F:oxidoreductase activity"/>
    <property type="evidence" value="ECO:0007669"/>
    <property type="project" value="UniProtKB-KW"/>
</dbReference>
<comment type="caution">
    <text evidence="4">The sequence shown here is derived from an EMBL/GenBank/DDBJ whole genome shotgun (WGS) entry which is preliminary data.</text>
</comment>
<name>A0A4Y9YEA1_9AGAM</name>
<dbReference type="OrthoDB" id="2102561at2759"/>
<dbReference type="Gene3D" id="3.40.50.720">
    <property type="entry name" value="NAD(P)-binding Rossmann-like Domain"/>
    <property type="match status" value="1"/>
</dbReference>
<evidence type="ECO:0000256" key="1">
    <source>
        <dbReference type="ARBA" id="ARBA00006484"/>
    </source>
</evidence>
<dbReference type="InterPro" id="IPR036291">
    <property type="entry name" value="NAD(P)-bd_dom_sf"/>
</dbReference>
<dbReference type="SUPFAM" id="SSF51735">
    <property type="entry name" value="NAD(P)-binding Rossmann-fold domains"/>
    <property type="match status" value="1"/>
</dbReference>
<dbReference type="PRINTS" id="PR00081">
    <property type="entry name" value="GDHRDH"/>
</dbReference>
<dbReference type="InterPro" id="IPR002347">
    <property type="entry name" value="SDR_fam"/>
</dbReference>
<proteinExistence type="inferred from homology"/>
<gene>
    <name evidence="4" type="ORF">EVG20_g7264</name>
</gene>
<feature type="region of interest" description="Disordered" evidence="3">
    <location>
        <begin position="240"/>
        <end position="275"/>
    </location>
</feature>
<organism evidence="4 5">
    <name type="scientific">Dentipellis fragilis</name>
    <dbReference type="NCBI Taxonomy" id="205917"/>
    <lineage>
        <taxon>Eukaryota</taxon>
        <taxon>Fungi</taxon>
        <taxon>Dikarya</taxon>
        <taxon>Basidiomycota</taxon>
        <taxon>Agaricomycotina</taxon>
        <taxon>Agaricomycetes</taxon>
        <taxon>Russulales</taxon>
        <taxon>Hericiaceae</taxon>
        <taxon>Dentipellis</taxon>
    </lineage>
</organism>
<keyword evidence="5" id="KW-1185">Reference proteome</keyword>